<evidence type="ECO:0000259" key="7">
    <source>
        <dbReference type="Pfam" id="PF00520"/>
    </source>
</evidence>
<dbReference type="GO" id="GO:0005886">
    <property type="term" value="C:plasma membrane"/>
    <property type="evidence" value="ECO:0007669"/>
    <property type="project" value="TreeGrafter"/>
</dbReference>
<evidence type="ECO:0000256" key="4">
    <source>
        <dbReference type="ARBA" id="ARBA00023136"/>
    </source>
</evidence>
<feature type="compositionally biased region" description="Polar residues" evidence="5">
    <location>
        <begin position="686"/>
        <end position="697"/>
    </location>
</feature>
<evidence type="ECO:0000256" key="6">
    <source>
        <dbReference type="SAM" id="Phobius"/>
    </source>
</evidence>
<dbReference type="InterPro" id="IPR037162">
    <property type="entry name" value="TRPM_tetra_sf"/>
</dbReference>
<dbReference type="InterPro" id="IPR050927">
    <property type="entry name" value="TRPM"/>
</dbReference>
<dbReference type="Proteomes" id="UP001208570">
    <property type="component" value="Unassembled WGS sequence"/>
</dbReference>
<evidence type="ECO:0008006" key="11">
    <source>
        <dbReference type="Google" id="ProtNLM"/>
    </source>
</evidence>
<dbReference type="InterPro" id="IPR005821">
    <property type="entry name" value="Ion_trans_dom"/>
</dbReference>
<dbReference type="Gene3D" id="1.20.5.1010">
    <property type="entry name" value="TRPM, tetramerisation domain"/>
    <property type="match status" value="1"/>
</dbReference>
<dbReference type="PANTHER" id="PTHR13800">
    <property type="entry name" value="TRANSIENT RECEPTOR POTENTIAL CATION CHANNEL, SUBFAMILY M, MEMBER 6"/>
    <property type="match status" value="1"/>
</dbReference>
<protein>
    <recommendedName>
        <fullName evidence="11">Transient receptor potential cation channel trpm</fullName>
    </recommendedName>
</protein>
<dbReference type="EMBL" id="JAODUP010000300">
    <property type="protein sequence ID" value="KAK2153341.1"/>
    <property type="molecule type" value="Genomic_DNA"/>
</dbReference>
<dbReference type="GO" id="GO:0051262">
    <property type="term" value="P:protein tetramerization"/>
    <property type="evidence" value="ECO:0007669"/>
    <property type="project" value="InterPro"/>
</dbReference>
<dbReference type="GO" id="GO:0005261">
    <property type="term" value="F:monoatomic cation channel activity"/>
    <property type="evidence" value="ECO:0007669"/>
    <property type="project" value="TreeGrafter"/>
</dbReference>
<keyword evidence="10" id="KW-1185">Reference proteome</keyword>
<evidence type="ECO:0000313" key="10">
    <source>
        <dbReference type="Proteomes" id="UP001208570"/>
    </source>
</evidence>
<dbReference type="InterPro" id="IPR032415">
    <property type="entry name" value="TRPM_tetra"/>
</dbReference>
<gene>
    <name evidence="9" type="ORF">LSH36_300g04073</name>
</gene>
<dbReference type="Pfam" id="PF00520">
    <property type="entry name" value="Ion_trans"/>
    <property type="match status" value="1"/>
</dbReference>
<feature type="domain" description="Ion transport" evidence="7">
    <location>
        <begin position="6"/>
        <end position="117"/>
    </location>
</feature>
<dbReference type="PANTHER" id="PTHR13800:SF1">
    <property type="entry name" value="TRANSIENT RECEPTOR POTENTIAL CATION CHANNEL TRPM"/>
    <property type="match status" value="1"/>
</dbReference>
<feature type="region of interest" description="Disordered" evidence="5">
    <location>
        <begin position="406"/>
        <end position="428"/>
    </location>
</feature>
<comment type="subcellular location">
    <subcellularLocation>
        <location evidence="1">Membrane</location>
        <topology evidence="1">Multi-pass membrane protein</topology>
    </subcellularLocation>
</comment>
<dbReference type="GO" id="GO:0030001">
    <property type="term" value="P:metal ion transport"/>
    <property type="evidence" value="ECO:0007669"/>
    <property type="project" value="TreeGrafter"/>
</dbReference>
<sequence length="724" mass="82598">MLHYCQQMKDMLSFIVILLIVMIAFGVVRQSITFPNMPPSWGLARDIFLKPYFMIYGEVYADEIDPQCSDAEDSEFKCVPGRFIVPTVMSIYLIVANILLINLLIAVFNNTFHQVNAISNQVWKFQRYSLVIEYESRPILPPPFTIICHFYLLGKYLHRRCHGKGEGNYFDCGLKLFLDQDEVERLHDFEEECMEDYFRDRNQCFQSSTTERIRQTCQQVENLSLRLDDINQKENTVKLSMQTVDHRMSNLEDITLRTAEMMFSMQQQLCLIQSQLTQQNQLLTGASQEKNNDSSQSMTAAIDPNMVTPFSVQPSQWERNILSSSFPLTRKKVSEERLRPFTDYKKQQRPLFSRAFSVGAPGSLGREVSFLEDYGTSVTFSDRSGLKKRPPRVIPYLGSELYQRRYRRTRHSSTSEEEETDAKTLRKHRPSDLKVKFKVKTPQTAPVLQSRLETIADVTSRSAEVYPTSPAQYTQASGLQLGEAMTENEQTNGAAAVPLGANIKSSLAPSALPQNIMPITPIVTPTRMEYTSITDDIDTTCVTYRSPPGSPTTPRSLYFGVDVNLDLYTQKMRSSTKGKRKQSSEESVQQLLNTAEESVRAQMENIIRKRIRQISLTENDELGELAKHVAQDMESSDTEGHSQPSYYSDDEELFTHQADEKPSGMKLVKSEPALKTLLTGLSRSTGSIRVKESTPTITEEDNDVPNEENKSRLQKCRHNSEQIF</sequence>
<evidence type="ECO:0000259" key="8">
    <source>
        <dbReference type="Pfam" id="PF16519"/>
    </source>
</evidence>
<name>A0AAD9N372_9ANNE</name>
<evidence type="ECO:0000313" key="9">
    <source>
        <dbReference type="EMBL" id="KAK2153341.1"/>
    </source>
</evidence>
<keyword evidence="2 6" id="KW-0812">Transmembrane</keyword>
<keyword evidence="3 6" id="KW-1133">Transmembrane helix</keyword>
<feature type="domain" description="TRPM tetramerisation" evidence="8">
    <location>
        <begin position="211"/>
        <end position="260"/>
    </location>
</feature>
<feature type="region of interest" description="Disordered" evidence="5">
    <location>
        <begin position="686"/>
        <end position="724"/>
    </location>
</feature>
<feature type="transmembrane region" description="Helical" evidence="6">
    <location>
        <begin position="83"/>
        <end position="108"/>
    </location>
</feature>
<dbReference type="Pfam" id="PF16519">
    <property type="entry name" value="TRPM_tetra"/>
    <property type="match status" value="1"/>
</dbReference>
<accession>A0AAD9N372</accession>
<evidence type="ECO:0000256" key="2">
    <source>
        <dbReference type="ARBA" id="ARBA00022692"/>
    </source>
</evidence>
<dbReference type="AlphaFoldDB" id="A0AAD9N372"/>
<evidence type="ECO:0000256" key="1">
    <source>
        <dbReference type="ARBA" id="ARBA00004141"/>
    </source>
</evidence>
<evidence type="ECO:0000256" key="3">
    <source>
        <dbReference type="ARBA" id="ARBA00022989"/>
    </source>
</evidence>
<keyword evidence="4 6" id="KW-0472">Membrane</keyword>
<feature type="transmembrane region" description="Helical" evidence="6">
    <location>
        <begin position="12"/>
        <end position="32"/>
    </location>
</feature>
<evidence type="ECO:0000256" key="5">
    <source>
        <dbReference type="SAM" id="MobiDB-lite"/>
    </source>
</evidence>
<organism evidence="9 10">
    <name type="scientific">Paralvinella palmiformis</name>
    <dbReference type="NCBI Taxonomy" id="53620"/>
    <lineage>
        <taxon>Eukaryota</taxon>
        <taxon>Metazoa</taxon>
        <taxon>Spiralia</taxon>
        <taxon>Lophotrochozoa</taxon>
        <taxon>Annelida</taxon>
        <taxon>Polychaeta</taxon>
        <taxon>Sedentaria</taxon>
        <taxon>Canalipalpata</taxon>
        <taxon>Terebellida</taxon>
        <taxon>Terebelliformia</taxon>
        <taxon>Alvinellidae</taxon>
        <taxon>Paralvinella</taxon>
    </lineage>
</organism>
<comment type="caution">
    <text evidence="9">The sequence shown here is derived from an EMBL/GenBank/DDBJ whole genome shotgun (WGS) entry which is preliminary data.</text>
</comment>
<reference evidence="9" key="1">
    <citation type="journal article" date="2023" name="Mol. Biol. Evol.">
        <title>Third-Generation Sequencing Reveals the Adaptive Role of the Epigenome in Three Deep-Sea Polychaetes.</title>
        <authorList>
            <person name="Perez M."/>
            <person name="Aroh O."/>
            <person name="Sun Y."/>
            <person name="Lan Y."/>
            <person name="Juniper S.K."/>
            <person name="Young C.R."/>
            <person name="Angers B."/>
            <person name="Qian P.Y."/>
        </authorList>
    </citation>
    <scope>NUCLEOTIDE SEQUENCE</scope>
    <source>
        <strain evidence="9">P08H-3</strain>
    </source>
</reference>
<proteinExistence type="predicted"/>